<gene>
    <name evidence="2" type="ORF">HCEG_04970</name>
</gene>
<evidence type="ECO:0000313" key="2">
    <source>
        <dbReference type="EMBL" id="EGC45755.1"/>
    </source>
</evidence>
<evidence type="ECO:0000313" key="3">
    <source>
        <dbReference type="Proteomes" id="UP000008142"/>
    </source>
</evidence>
<dbReference type="AlphaFoldDB" id="F0UJF9"/>
<dbReference type="InterPro" id="IPR023398">
    <property type="entry name" value="TIF_eIF4e-like"/>
</dbReference>
<dbReference type="PANTHER" id="PTHR31977">
    <property type="entry name" value="UPF0696 PROTEIN C11ORF68"/>
    <property type="match status" value="1"/>
</dbReference>
<dbReference type="Gene3D" id="3.30.760.10">
    <property type="entry name" value="RNA Cap, Translation Initiation Factor Eif4e"/>
    <property type="match status" value="1"/>
</dbReference>
<dbReference type="PANTHER" id="PTHR31977:SF1">
    <property type="entry name" value="UPF0696 PROTEIN C11ORF68"/>
    <property type="match status" value="1"/>
</dbReference>
<accession>F0UJF9</accession>
<reference evidence="3" key="1">
    <citation type="submission" date="2008-07" db="EMBL/GenBank/DDBJ databases">
        <title>Annotation of Ajellomyces capsulatus strain H88.</title>
        <authorList>
            <person name="Champion M."/>
            <person name="Cuomo C."/>
            <person name="Ma L.-J."/>
            <person name="Henn M.R."/>
            <person name="Sil A."/>
            <person name="Goldman B."/>
            <person name="Young S.K."/>
            <person name="Kodira C.D."/>
            <person name="Zeng Q."/>
            <person name="Koehrsen M."/>
            <person name="Alvarado L."/>
            <person name="Berlin A."/>
            <person name="Borenstein D."/>
            <person name="Chen Z."/>
            <person name="Engels R."/>
            <person name="Freedman E."/>
            <person name="Gellesch M."/>
            <person name="Goldberg J."/>
            <person name="Griggs A."/>
            <person name="Gujja S."/>
            <person name="Heiman D."/>
            <person name="Hepburn T."/>
            <person name="Howarth C."/>
            <person name="Jen D."/>
            <person name="Larson L."/>
            <person name="Lewis B."/>
            <person name="Mehta T."/>
            <person name="Park D."/>
            <person name="Pearson M."/>
            <person name="Roberts A."/>
            <person name="Saif S."/>
            <person name="Shea T."/>
            <person name="Shenoy N."/>
            <person name="Sisk P."/>
            <person name="Stolte C."/>
            <person name="Sykes S."/>
            <person name="Walk T."/>
            <person name="White J."/>
            <person name="Yandava C."/>
            <person name="Klein B."/>
            <person name="McEwen J.G."/>
            <person name="Puccia R."/>
            <person name="Goldman G.H."/>
            <person name="Felipe M.S."/>
            <person name="Nino-Vega G."/>
            <person name="San-Blas G."/>
            <person name="Taylor J."/>
            <person name="Mendoza L."/>
            <person name="Galagan J."/>
            <person name="Nusbaum C."/>
            <person name="Birren B."/>
        </authorList>
    </citation>
    <scope>NUCLEOTIDE SEQUENCE [LARGE SCALE GENOMIC DNA]</scope>
    <source>
        <strain evidence="3">H88</strain>
    </source>
</reference>
<dbReference type="Pfam" id="PF08939">
    <property type="entry name" value="Bles03"/>
    <property type="match status" value="1"/>
</dbReference>
<dbReference type="InterPro" id="IPR015034">
    <property type="entry name" value="Bles03"/>
</dbReference>
<protein>
    <submittedName>
        <fullName evidence="2">Uncharacterized protein</fullName>
    </submittedName>
</protein>
<dbReference type="OMA" id="WIYTRNP"/>
<dbReference type="HOGENOM" id="CLU_1261173_0_0_1"/>
<sequence length="219" mass="24827">MATNLMNQSFYGTTSIQCTFSKDRGYGHKIQHPVIVKQWPLRSWYSASTFSIAGHLYIQDLWQPSLSSSEIADTNRNRFTIPRRLLQRTASASSVGNWIYTRNPAISNLEPHSNQDVSNFRDRDTKLLETFNNQRNALHDELHDRSWSILEQRISIQRRMPANKIPSSKWVLFPSLRQVDRAWRIVAESTARGQLGIGAKVATDGGGSGFGGANQPRLI</sequence>
<dbReference type="SUPFAM" id="SSF55418">
    <property type="entry name" value="eIF4e-like"/>
    <property type="match status" value="1"/>
</dbReference>
<name>F0UJF9_AJEC8</name>
<proteinExistence type="inferred from homology"/>
<dbReference type="Proteomes" id="UP000008142">
    <property type="component" value="Unassembled WGS sequence"/>
</dbReference>
<comment type="similarity">
    <text evidence="1">Belongs to the UPF0696 family.</text>
</comment>
<organism evidence="3">
    <name type="scientific">Ajellomyces capsulatus (strain H88)</name>
    <name type="common">Darling's disease fungus</name>
    <name type="synonym">Histoplasma capsulatum</name>
    <dbReference type="NCBI Taxonomy" id="544711"/>
    <lineage>
        <taxon>Eukaryota</taxon>
        <taxon>Fungi</taxon>
        <taxon>Dikarya</taxon>
        <taxon>Ascomycota</taxon>
        <taxon>Pezizomycotina</taxon>
        <taxon>Eurotiomycetes</taxon>
        <taxon>Eurotiomycetidae</taxon>
        <taxon>Onygenales</taxon>
        <taxon>Ajellomycetaceae</taxon>
        <taxon>Histoplasma</taxon>
    </lineage>
</organism>
<evidence type="ECO:0000256" key="1">
    <source>
        <dbReference type="ARBA" id="ARBA00010568"/>
    </source>
</evidence>
<dbReference type="OrthoDB" id="10067381at2759"/>
<dbReference type="EMBL" id="DS990639">
    <property type="protein sequence ID" value="EGC45755.1"/>
    <property type="molecule type" value="Genomic_DNA"/>
</dbReference>